<dbReference type="SUPFAM" id="SSF49503">
    <property type="entry name" value="Cupredoxins"/>
    <property type="match status" value="1"/>
</dbReference>
<dbReference type="PANTHER" id="PTHR38439">
    <property type="entry name" value="AURACYANIN-B"/>
    <property type="match status" value="1"/>
</dbReference>
<evidence type="ECO:0000313" key="6">
    <source>
        <dbReference type="Proteomes" id="UP001501337"/>
    </source>
</evidence>
<keyword evidence="6" id="KW-1185">Reference proteome</keyword>
<gene>
    <name evidence="5" type="ORF">GCM10022278_37510</name>
</gene>
<protein>
    <recommendedName>
        <fullName evidence="4">Blue (type 1) copper domain-containing protein</fullName>
    </recommendedName>
</protein>
<reference evidence="6" key="1">
    <citation type="journal article" date="2019" name="Int. J. Syst. Evol. Microbiol.">
        <title>The Global Catalogue of Microorganisms (GCM) 10K type strain sequencing project: providing services to taxonomists for standard genome sequencing and annotation.</title>
        <authorList>
            <consortium name="The Broad Institute Genomics Platform"/>
            <consortium name="The Broad Institute Genome Sequencing Center for Infectious Disease"/>
            <person name="Wu L."/>
            <person name="Ma J."/>
        </authorList>
    </citation>
    <scope>NUCLEOTIDE SEQUENCE [LARGE SCALE GENOMIC DNA]</scope>
    <source>
        <strain evidence="6">JCM 17555</strain>
    </source>
</reference>
<name>A0ABP7Q6U1_9GAMM</name>
<accession>A0ABP7Q6U1</accession>
<evidence type="ECO:0000313" key="5">
    <source>
        <dbReference type="EMBL" id="GAA3977247.1"/>
    </source>
</evidence>
<feature type="domain" description="Blue (type 1) copper" evidence="4">
    <location>
        <begin position="64"/>
        <end position="166"/>
    </location>
</feature>
<evidence type="ECO:0000259" key="4">
    <source>
        <dbReference type="Pfam" id="PF00127"/>
    </source>
</evidence>
<sequence length="168" mass="18305">MFKSMIGQLKYAAPLYLVLGSSLVAAHGDKHKAEASGPVDKTQQIWGMAADPGKSDKTITMALSDNMRFSPSTVTVQEGDTVTFKLKNDGAIMHEFVLGTKETLEEHAALMVKFPGMEHSEPYMAHVPPGETREVNWTFNKPGEFDFACLIAGHYQAGMVGTVTVEVK</sequence>
<dbReference type="PROSITE" id="PS00079">
    <property type="entry name" value="MULTICOPPER_OXIDASE1"/>
    <property type="match status" value="1"/>
</dbReference>
<dbReference type="Pfam" id="PF00127">
    <property type="entry name" value="Copper-bind"/>
    <property type="match status" value="1"/>
</dbReference>
<dbReference type="Gene3D" id="2.60.40.420">
    <property type="entry name" value="Cupredoxins - blue copper proteins"/>
    <property type="match status" value="1"/>
</dbReference>
<dbReference type="Proteomes" id="UP001501337">
    <property type="component" value="Unassembled WGS sequence"/>
</dbReference>
<dbReference type="InterPro" id="IPR033138">
    <property type="entry name" value="Cu_oxidase_CS"/>
</dbReference>
<keyword evidence="3" id="KW-0732">Signal</keyword>
<proteinExistence type="predicted"/>
<dbReference type="InterPro" id="IPR008972">
    <property type="entry name" value="Cupredoxin"/>
</dbReference>
<comment type="caution">
    <text evidence="5">The sequence shown here is derived from an EMBL/GenBank/DDBJ whole genome shotgun (WGS) entry which is preliminary data.</text>
</comment>
<dbReference type="EMBL" id="BAABBO010000021">
    <property type="protein sequence ID" value="GAA3977247.1"/>
    <property type="molecule type" value="Genomic_DNA"/>
</dbReference>
<feature type="chain" id="PRO_5045353481" description="Blue (type 1) copper domain-containing protein" evidence="3">
    <location>
        <begin position="27"/>
        <end position="168"/>
    </location>
</feature>
<evidence type="ECO:0000256" key="3">
    <source>
        <dbReference type="SAM" id="SignalP"/>
    </source>
</evidence>
<dbReference type="InterPro" id="IPR050845">
    <property type="entry name" value="Cu-binding_ET"/>
</dbReference>
<evidence type="ECO:0000256" key="1">
    <source>
        <dbReference type="ARBA" id="ARBA00022723"/>
    </source>
</evidence>
<keyword evidence="1" id="KW-0479">Metal-binding</keyword>
<organism evidence="5 6">
    <name type="scientific">Allohahella marinimesophila</name>
    <dbReference type="NCBI Taxonomy" id="1054972"/>
    <lineage>
        <taxon>Bacteria</taxon>
        <taxon>Pseudomonadati</taxon>
        <taxon>Pseudomonadota</taxon>
        <taxon>Gammaproteobacteria</taxon>
        <taxon>Oceanospirillales</taxon>
        <taxon>Hahellaceae</taxon>
        <taxon>Allohahella</taxon>
    </lineage>
</organism>
<dbReference type="CDD" id="cd04211">
    <property type="entry name" value="Cupredoxin_like_2"/>
    <property type="match status" value="1"/>
</dbReference>
<dbReference type="PANTHER" id="PTHR38439:SF3">
    <property type="entry name" value="COPPER-RESISTANT CUPROPROTEIN COPI"/>
    <property type="match status" value="1"/>
</dbReference>
<feature type="signal peptide" evidence="3">
    <location>
        <begin position="1"/>
        <end position="26"/>
    </location>
</feature>
<dbReference type="InterPro" id="IPR000923">
    <property type="entry name" value="BlueCu_1"/>
</dbReference>
<keyword evidence="2" id="KW-0186">Copper</keyword>
<evidence type="ECO:0000256" key="2">
    <source>
        <dbReference type="ARBA" id="ARBA00023008"/>
    </source>
</evidence>
<dbReference type="RefSeq" id="WP_344809292.1">
    <property type="nucleotide sequence ID" value="NZ_BAABBO010000021.1"/>
</dbReference>